<dbReference type="Pfam" id="PF02174">
    <property type="entry name" value="IRS"/>
    <property type="match status" value="1"/>
</dbReference>
<organism evidence="2 3">
    <name type="scientific">Dreissena polymorpha</name>
    <name type="common">Zebra mussel</name>
    <name type="synonym">Mytilus polymorpha</name>
    <dbReference type="NCBI Taxonomy" id="45954"/>
    <lineage>
        <taxon>Eukaryota</taxon>
        <taxon>Metazoa</taxon>
        <taxon>Spiralia</taxon>
        <taxon>Lophotrochozoa</taxon>
        <taxon>Mollusca</taxon>
        <taxon>Bivalvia</taxon>
        <taxon>Autobranchia</taxon>
        <taxon>Heteroconchia</taxon>
        <taxon>Euheterodonta</taxon>
        <taxon>Imparidentia</taxon>
        <taxon>Neoheterodontei</taxon>
        <taxon>Myida</taxon>
        <taxon>Dreissenoidea</taxon>
        <taxon>Dreissenidae</taxon>
        <taxon>Dreissena</taxon>
    </lineage>
</organism>
<dbReference type="Proteomes" id="UP000828390">
    <property type="component" value="Unassembled WGS sequence"/>
</dbReference>
<dbReference type="GO" id="GO:0005737">
    <property type="term" value="C:cytoplasm"/>
    <property type="evidence" value="ECO:0007669"/>
    <property type="project" value="TreeGrafter"/>
</dbReference>
<evidence type="ECO:0000259" key="1">
    <source>
        <dbReference type="PROSITE" id="PS51064"/>
    </source>
</evidence>
<dbReference type="PANTHER" id="PTHR21258:SF62">
    <property type="entry name" value="INSULIN RECEPTOR SUBSTRATE 1"/>
    <property type="match status" value="1"/>
</dbReference>
<name>A0A9D4CIK9_DREPO</name>
<reference evidence="2" key="1">
    <citation type="journal article" date="2019" name="bioRxiv">
        <title>The Genome of the Zebra Mussel, Dreissena polymorpha: A Resource for Invasive Species Research.</title>
        <authorList>
            <person name="McCartney M.A."/>
            <person name="Auch B."/>
            <person name="Kono T."/>
            <person name="Mallez S."/>
            <person name="Zhang Y."/>
            <person name="Obille A."/>
            <person name="Becker A."/>
            <person name="Abrahante J.E."/>
            <person name="Garbe J."/>
            <person name="Badalamenti J.P."/>
            <person name="Herman A."/>
            <person name="Mangelson H."/>
            <person name="Liachko I."/>
            <person name="Sullivan S."/>
            <person name="Sone E.D."/>
            <person name="Koren S."/>
            <person name="Silverstein K.A.T."/>
            <person name="Beckman K.B."/>
            <person name="Gohl D.M."/>
        </authorList>
    </citation>
    <scope>NUCLEOTIDE SEQUENCE</scope>
    <source>
        <strain evidence="2">Duluth1</strain>
        <tissue evidence="2">Whole animal</tissue>
    </source>
</reference>
<keyword evidence="3" id="KW-1185">Reference proteome</keyword>
<feature type="domain" description="IRS-type PTB" evidence="1">
    <location>
        <begin position="105"/>
        <end position="201"/>
    </location>
</feature>
<protein>
    <recommendedName>
        <fullName evidence="1">IRS-type PTB domain-containing protein</fullName>
    </recommendedName>
</protein>
<dbReference type="SUPFAM" id="SSF50729">
    <property type="entry name" value="PH domain-like"/>
    <property type="match status" value="1"/>
</dbReference>
<reference evidence="2" key="2">
    <citation type="submission" date="2020-11" db="EMBL/GenBank/DDBJ databases">
        <authorList>
            <person name="McCartney M.A."/>
            <person name="Auch B."/>
            <person name="Kono T."/>
            <person name="Mallez S."/>
            <person name="Becker A."/>
            <person name="Gohl D.M."/>
            <person name="Silverstein K.A.T."/>
            <person name="Koren S."/>
            <person name="Bechman K.B."/>
            <person name="Herman A."/>
            <person name="Abrahante J.E."/>
            <person name="Garbe J."/>
        </authorList>
    </citation>
    <scope>NUCLEOTIDE SEQUENCE</scope>
    <source>
        <strain evidence="2">Duluth1</strain>
        <tissue evidence="2">Whole animal</tissue>
    </source>
</reference>
<dbReference type="InterPro" id="IPR050996">
    <property type="entry name" value="Docking_Protein_DOK"/>
</dbReference>
<accession>A0A9D4CIK9</accession>
<dbReference type="SMART" id="SM01244">
    <property type="entry name" value="IRS"/>
    <property type="match status" value="1"/>
</dbReference>
<gene>
    <name evidence="2" type="ORF">DPMN_051204</name>
</gene>
<dbReference type="GO" id="GO:0007169">
    <property type="term" value="P:cell surface receptor protein tyrosine kinase signaling pathway"/>
    <property type="evidence" value="ECO:0007669"/>
    <property type="project" value="TreeGrafter"/>
</dbReference>
<comment type="caution">
    <text evidence="2">The sequence shown here is derived from an EMBL/GenBank/DDBJ whole genome shotgun (WGS) entry which is preliminary data.</text>
</comment>
<sequence>MKLLAGHNILKVDETKLEYDYARTEEELGLAMHAKWSVDLQSGRGVHTYDQLNHKEESKAKVGYENIEAPSKEKRIVDSEASGGTVEHVYDAIDDSQLESLSSDQAERFTVTVEPCVLAKLCGIEGVMTMLVKNRCISFDDPRTLQTKYVFQLTWLRRLGNKGFDKLYFEVGRKCPNGEGTIVCITPIAFKIHAMIRPKLL</sequence>
<evidence type="ECO:0000313" key="3">
    <source>
        <dbReference type="Proteomes" id="UP000828390"/>
    </source>
</evidence>
<dbReference type="AlphaFoldDB" id="A0A9D4CIK9"/>
<evidence type="ECO:0000313" key="2">
    <source>
        <dbReference type="EMBL" id="KAH3725371.1"/>
    </source>
</evidence>
<proteinExistence type="predicted"/>
<dbReference type="PANTHER" id="PTHR21258">
    <property type="entry name" value="DOCKING PROTEIN RELATED"/>
    <property type="match status" value="1"/>
</dbReference>
<dbReference type="Gene3D" id="2.30.29.30">
    <property type="entry name" value="Pleckstrin-homology domain (PH domain)/Phosphotyrosine-binding domain (PTB)"/>
    <property type="match status" value="1"/>
</dbReference>
<dbReference type="EMBL" id="JAIWYP010000012">
    <property type="protein sequence ID" value="KAH3725371.1"/>
    <property type="molecule type" value="Genomic_DNA"/>
</dbReference>
<dbReference type="GO" id="GO:0043410">
    <property type="term" value="P:positive regulation of MAPK cascade"/>
    <property type="evidence" value="ECO:0007669"/>
    <property type="project" value="TreeGrafter"/>
</dbReference>
<dbReference type="InterPro" id="IPR011993">
    <property type="entry name" value="PH-like_dom_sf"/>
</dbReference>
<dbReference type="InterPro" id="IPR002404">
    <property type="entry name" value="IRS_PTB"/>
</dbReference>
<dbReference type="PROSITE" id="PS51064">
    <property type="entry name" value="IRS_PTB"/>
    <property type="match status" value="1"/>
</dbReference>
<dbReference type="GO" id="GO:0007265">
    <property type="term" value="P:Ras protein signal transduction"/>
    <property type="evidence" value="ECO:0007669"/>
    <property type="project" value="TreeGrafter"/>
</dbReference>